<keyword evidence="8" id="KW-0119">Carbohydrate metabolism</keyword>
<accession>A0A9X2AZD0</accession>
<keyword evidence="4" id="KW-0547">Nucleotide-binding</keyword>
<dbReference type="EC" id="2.7.1.59" evidence="1"/>
<keyword evidence="2" id="KW-0808">Transferase</keyword>
<keyword evidence="11" id="KW-1185">Reference proteome</keyword>
<proteinExistence type="predicted"/>
<dbReference type="Proteomes" id="UP001139488">
    <property type="component" value="Unassembled WGS sequence"/>
</dbReference>
<dbReference type="GO" id="GO:0005524">
    <property type="term" value="F:ATP binding"/>
    <property type="evidence" value="ECO:0007669"/>
    <property type="project" value="UniProtKB-KW"/>
</dbReference>
<keyword evidence="6" id="KW-0862">Zinc</keyword>
<dbReference type="InterPro" id="IPR000600">
    <property type="entry name" value="ROK"/>
</dbReference>
<evidence type="ECO:0000313" key="11">
    <source>
        <dbReference type="Proteomes" id="UP001139488"/>
    </source>
</evidence>
<dbReference type="Gene3D" id="3.30.420.40">
    <property type="match status" value="2"/>
</dbReference>
<dbReference type="GO" id="GO:0046872">
    <property type="term" value="F:metal ion binding"/>
    <property type="evidence" value="ECO:0007669"/>
    <property type="project" value="UniProtKB-KW"/>
</dbReference>
<name>A0A9X2AZD0_9VIBR</name>
<organism evidence="10 11">
    <name type="scientific">Vibrio gelatinilyticus</name>
    <dbReference type="NCBI Taxonomy" id="2893468"/>
    <lineage>
        <taxon>Bacteria</taxon>
        <taxon>Pseudomonadati</taxon>
        <taxon>Pseudomonadota</taxon>
        <taxon>Gammaproteobacteria</taxon>
        <taxon>Vibrionales</taxon>
        <taxon>Vibrionaceae</taxon>
        <taxon>Vibrio</taxon>
    </lineage>
</organism>
<evidence type="ECO:0000256" key="3">
    <source>
        <dbReference type="ARBA" id="ARBA00022723"/>
    </source>
</evidence>
<evidence type="ECO:0000256" key="4">
    <source>
        <dbReference type="ARBA" id="ARBA00022741"/>
    </source>
</evidence>
<sequence length="306" mass="33451">MLYYGLDIGGTKIELRAYDACLQEVYCKRLLTPAQDFQAFIDTVAKLVLETDAYLEIIGAVGIGIPGSESTTTKRIFAPNIPAIDGREIRSPLEDLLKRKIHLANDADCFAISESKSDSVENGMYVLGFILGTGFGGGLAIAQQAYLGSNGMPMEVGHTPLNMEAYNRLNHHNRAPLFGCECGKNGCLDRYLSGTGFEALYLNEYNESLPAIKIIEQYRNKEAKAVAFVNMYIDVLVMSIAPFVNIFDPDSIVLGGGLSNFEEMYALINERLPNLCLERDSFPLVSKAKYGDSSGVRGAAMLALDV</sequence>
<gene>
    <name evidence="10" type="ORF">LNL84_12425</name>
</gene>
<keyword evidence="7" id="KW-0067">ATP-binding</keyword>
<reference evidence="10" key="1">
    <citation type="submission" date="2021-11" db="EMBL/GenBank/DDBJ databases">
        <title>Vibrio ZSDE26 sp. nov. and Vibrio ZSDZ34 sp. nov., isolated from coastal seawater in Qingdao.</title>
        <authorList>
            <person name="Zhang P."/>
        </authorList>
    </citation>
    <scope>NUCLEOTIDE SEQUENCE</scope>
    <source>
        <strain evidence="10">ZSDZ34</strain>
    </source>
</reference>
<evidence type="ECO:0000256" key="9">
    <source>
        <dbReference type="ARBA" id="ARBA00049065"/>
    </source>
</evidence>
<dbReference type="PANTHER" id="PTHR18964">
    <property type="entry name" value="ROK (REPRESSOR, ORF, KINASE) FAMILY"/>
    <property type="match status" value="1"/>
</dbReference>
<dbReference type="AlphaFoldDB" id="A0A9X2AZD0"/>
<comment type="caution">
    <text evidence="10">The sequence shown here is derived from an EMBL/GenBank/DDBJ whole genome shotgun (WGS) entry which is preliminary data.</text>
</comment>
<evidence type="ECO:0000256" key="7">
    <source>
        <dbReference type="ARBA" id="ARBA00022840"/>
    </source>
</evidence>
<keyword evidence="3" id="KW-0479">Metal-binding</keyword>
<protein>
    <recommendedName>
        <fullName evidence="1">N-acetylglucosamine kinase</fullName>
        <ecNumber evidence="1">2.7.1.59</ecNumber>
    </recommendedName>
</protein>
<evidence type="ECO:0000256" key="1">
    <source>
        <dbReference type="ARBA" id="ARBA00012122"/>
    </source>
</evidence>
<evidence type="ECO:0000256" key="2">
    <source>
        <dbReference type="ARBA" id="ARBA00022679"/>
    </source>
</evidence>
<dbReference type="CDD" id="cd24057">
    <property type="entry name" value="ASKHA_NBD_ROK_NAGK"/>
    <property type="match status" value="1"/>
</dbReference>
<dbReference type="RefSeq" id="WP_244357822.1">
    <property type="nucleotide sequence ID" value="NZ_JAJNNZ010000009.1"/>
</dbReference>
<dbReference type="PANTHER" id="PTHR18964:SF162">
    <property type="entry name" value="N-ACETYL-D-GLUCOSAMINE KINASE"/>
    <property type="match status" value="1"/>
</dbReference>
<dbReference type="Pfam" id="PF00480">
    <property type="entry name" value="ROK"/>
    <property type="match status" value="1"/>
</dbReference>
<dbReference type="SUPFAM" id="SSF53067">
    <property type="entry name" value="Actin-like ATPase domain"/>
    <property type="match status" value="1"/>
</dbReference>
<evidence type="ECO:0000313" key="10">
    <source>
        <dbReference type="EMBL" id="MCJ2377637.1"/>
    </source>
</evidence>
<evidence type="ECO:0000256" key="6">
    <source>
        <dbReference type="ARBA" id="ARBA00022833"/>
    </source>
</evidence>
<dbReference type="InterPro" id="IPR043129">
    <property type="entry name" value="ATPase_NBD"/>
</dbReference>
<comment type="catalytic activity">
    <reaction evidence="9">
        <text>N-acetyl-D-glucosamine + ATP = N-acetyl-D-glucosamine 6-phosphate + ADP + H(+)</text>
        <dbReference type="Rhea" id="RHEA:17417"/>
        <dbReference type="ChEBI" id="CHEBI:15378"/>
        <dbReference type="ChEBI" id="CHEBI:30616"/>
        <dbReference type="ChEBI" id="CHEBI:57513"/>
        <dbReference type="ChEBI" id="CHEBI:456216"/>
        <dbReference type="ChEBI" id="CHEBI:506227"/>
        <dbReference type="EC" id="2.7.1.59"/>
    </reaction>
</comment>
<dbReference type="GO" id="GO:0045127">
    <property type="term" value="F:N-acetylglucosamine kinase activity"/>
    <property type="evidence" value="ECO:0007669"/>
    <property type="project" value="UniProtKB-EC"/>
</dbReference>
<evidence type="ECO:0000256" key="8">
    <source>
        <dbReference type="ARBA" id="ARBA00023277"/>
    </source>
</evidence>
<evidence type="ECO:0000256" key="5">
    <source>
        <dbReference type="ARBA" id="ARBA00022777"/>
    </source>
</evidence>
<dbReference type="EMBL" id="JAJNNZ010000009">
    <property type="protein sequence ID" value="MCJ2377637.1"/>
    <property type="molecule type" value="Genomic_DNA"/>
</dbReference>
<keyword evidence="5" id="KW-0418">Kinase</keyword>